<dbReference type="OrthoDB" id="1428332at2"/>
<dbReference type="Gene3D" id="3.30.1040.20">
    <property type="match status" value="1"/>
</dbReference>
<dbReference type="EMBL" id="CP018155">
    <property type="protein sequence ID" value="APG65532.1"/>
    <property type="molecule type" value="Genomic_DNA"/>
</dbReference>
<dbReference type="AlphaFoldDB" id="A0A1L3JKA5"/>
<evidence type="ECO:0000256" key="1">
    <source>
        <dbReference type="SAM" id="SignalP"/>
    </source>
</evidence>
<protein>
    <recommendedName>
        <fullName evidence="4">Thiol-activated cytolysin</fullName>
    </recommendedName>
</protein>
<dbReference type="Gene3D" id="3.40.30.40">
    <property type="entry name" value="Perfringolysin"/>
    <property type="match status" value="1"/>
</dbReference>
<reference evidence="2 3" key="1">
    <citation type="submission" date="2016-11" db="EMBL/GenBank/DDBJ databases">
        <title>Tenacibaculum sp. LPB0136, isolated from marine environment.</title>
        <authorList>
            <person name="Kim E."/>
            <person name="Yi H."/>
        </authorList>
    </citation>
    <scope>NUCLEOTIDE SEQUENCE [LARGE SCALE GENOMIC DNA]</scope>
    <source>
        <strain evidence="2 3">LPB0136</strain>
    </source>
</reference>
<proteinExistence type="predicted"/>
<sequence>MKNLLSVILILFLAIGANAQIKKVNTKKKPLKIKVNKDKKLQLIKLKKSNLVFLKEFKVKDNFTSNSDTYGERRIKIISTDYEDKVKTKVTDVGSKEIEEGFECVNQSITIDANSSSFKEFTTQGIADWIKPGVLLNVVDYLDFNRKAITLPRQPINISTNLSKSGSSIQTIENPEKNSEMQEAVNKLKRNGNVASNFTFDYSEVHNIDQLSFDVFGEYRNNLLGLETSVGFSSDKRKERHYYKVELFQNMFSISVDALNAEQLFEEKPTNINMKDLMYVSKVNYGRRVIIILESKFKLSSKEVELESQINRLLQGGEMSYGFERLKVNQNLNIKAFFYGGTTGDDFRALGNLIESGTLNVNETLKSYFNSLQSNSEEALPISYELRNLNNDRLGMESAFTQNIRTCTPKLTENLKLKVTLTGIQNIHTRDSKTKADKYGLQQYIDFKLKRGEITDLTMNKQSIKERAEYRRFSNRIGVKNEDGKIHVNQVINGSKNNIISVQENKVDNPSNINNSLTFTITPSLFKEDVNSQFRVYSWLKEYTHRKRGAKKDVNPTVLVNWEYIDVDLKVVIQYLLNPNSGMIFDKAYHDKRLIDDGGYMYSGAENVIMPLKKANDATSLIGPIRLNKSGTNATAIAWYRFELVD</sequence>
<dbReference type="InterPro" id="IPR036359">
    <property type="entry name" value="Thiol_cytolysin_sf"/>
</dbReference>
<keyword evidence="3" id="KW-1185">Reference proteome</keyword>
<dbReference type="Proteomes" id="UP000181898">
    <property type="component" value="Chromosome"/>
</dbReference>
<organism evidence="2 3">
    <name type="scientific">Tenacibaculum todarodis</name>
    <dbReference type="NCBI Taxonomy" id="1850252"/>
    <lineage>
        <taxon>Bacteria</taxon>
        <taxon>Pseudomonadati</taxon>
        <taxon>Bacteroidota</taxon>
        <taxon>Flavobacteriia</taxon>
        <taxon>Flavobacteriales</taxon>
        <taxon>Flavobacteriaceae</taxon>
        <taxon>Tenacibaculum</taxon>
    </lineage>
</organism>
<feature type="signal peptide" evidence="1">
    <location>
        <begin position="1"/>
        <end position="19"/>
    </location>
</feature>
<dbReference type="KEGG" id="ten:LPB136_09245"/>
<name>A0A1L3JKA5_9FLAO</name>
<keyword evidence="1" id="KW-0732">Signal</keyword>
<evidence type="ECO:0008006" key="4">
    <source>
        <dbReference type="Google" id="ProtNLM"/>
    </source>
</evidence>
<dbReference type="RefSeq" id="WP_072556056.1">
    <property type="nucleotide sequence ID" value="NZ_CP018155.1"/>
</dbReference>
<dbReference type="InterPro" id="IPR036363">
    <property type="entry name" value="Thiol_cytolysin_ab_sf"/>
</dbReference>
<accession>A0A1L3JKA5</accession>
<dbReference type="GO" id="GO:0015485">
    <property type="term" value="F:cholesterol binding"/>
    <property type="evidence" value="ECO:0007669"/>
    <property type="project" value="InterPro"/>
</dbReference>
<gene>
    <name evidence="2" type="ORF">LPB136_09245</name>
</gene>
<dbReference type="Gene3D" id="3.90.840.10">
    <property type="entry name" value="Thiol-activated cytolysin superfamily/Thiol-activated cytolysin, alpha-beta domain"/>
    <property type="match status" value="1"/>
</dbReference>
<evidence type="ECO:0000313" key="2">
    <source>
        <dbReference type="EMBL" id="APG65532.1"/>
    </source>
</evidence>
<feature type="chain" id="PRO_5012408283" description="Thiol-activated cytolysin" evidence="1">
    <location>
        <begin position="20"/>
        <end position="646"/>
    </location>
</feature>
<dbReference type="STRING" id="1850252.LPB136_09245"/>
<dbReference type="SUPFAM" id="SSF56978">
    <property type="entry name" value="Perfringolysin"/>
    <property type="match status" value="1"/>
</dbReference>
<evidence type="ECO:0000313" key="3">
    <source>
        <dbReference type="Proteomes" id="UP000181898"/>
    </source>
</evidence>